<reference evidence="10 11" key="1">
    <citation type="journal article" date="2022" name="Nat. Ecol. Evol.">
        <title>A masculinizing supergene underlies an exaggerated male reproductive morph in a spider.</title>
        <authorList>
            <person name="Hendrickx F."/>
            <person name="De Corte Z."/>
            <person name="Sonet G."/>
            <person name="Van Belleghem S.M."/>
            <person name="Kostlbacher S."/>
            <person name="Vangestel C."/>
        </authorList>
    </citation>
    <scope>NUCLEOTIDE SEQUENCE [LARGE SCALE GENOMIC DNA]</scope>
    <source>
        <strain evidence="10">W744_W776</strain>
    </source>
</reference>
<dbReference type="SUPFAM" id="SSF48208">
    <property type="entry name" value="Six-hairpin glycosidases"/>
    <property type="match status" value="1"/>
</dbReference>
<dbReference type="AlphaFoldDB" id="A0AAV6VFX6"/>
<keyword evidence="4 6" id="KW-0112">Calmodulin-binding</keyword>
<feature type="region of interest" description="Disordered" evidence="7">
    <location>
        <begin position="1"/>
        <end position="23"/>
    </location>
</feature>
<evidence type="ECO:0000256" key="5">
    <source>
        <dbReference type="ARBA" id="ARBA00023277"/>
    </source>
</evidence>
<evidence type="ECO:0000256" key="7">
    <source>
        <dbReference type="SAM" id="MobiDB-lite"/>
    </source>
</evidence>
<proteinExistence type="inferred from homology"/>
<protein>
    <recommendedName>
        <fullName evidence="6">Phosphorylase b kinase regulatory subunit</fullName>
    </recommendedName>
</protein>
<dbReference type="GO" id="GO:0005964">
    <property type="term" value="C:phosphorylase kinase complex"/>
    <property type="evidence" value="ECO:0007669"/>
    <property type="project" value="TreeGrafter"/>
</dbReference>
<evidence type="ECO:0000256" key="2">
    <source>
        <dbReference type="ARBA" id="ARBA00007128"/>
    </source>
</evidence>
<dbReference type="InterPro" id="IPR008734">
    <property type="entry name" value="PHK_A/B_su"/>
</dbReference>
<dbReference type="PANTHER" id="PTHR10749">
    <property type="entry name" value="PHOSPHORYLASE B KINASE REGULATORY SUBUNIT"/>
    <property type="match status" value="1"/>
</dbReference>
<dbReference type="Proteomes" id="UP000827092">
    <property type="component" value="Unassembled WGS sequence"/>
</dbReference>
<comment type="function">
    <text evidence="6">Phosphorylase b kinase catalyzes the phosphorylation of serine in certain substrates, including troponin I.</text>
</comment>
<sequence>MTEEESLLEGPGSLFHPQGQGSPPAVIQYRSRLASLTEFDVEQVKIANYADTVKQLDAYYGQVKRQILNHQSSTTGLFPQMSREETVASIRDSVYCAVSVWSLYQAYKRIDDDRGKAYELGQSAVKCMRGILFCWMRQAEEKLEMYKTNQCPEFALHSKFHLETGQPLTSNIAEDYGHLQLDVVSLYLLFLVQMIMSGLQIIYTMDEVSFVQNLVYYVERAYRTPDFGMWERGSKYNDSTPEIHASSIGMAKSALEAINGCNLFGDKGASWSVVYVDIDAHSRNRSIFETLLPRESSSKNTDSALLPTISFPCFATHDEHLYVRTKEKLVRKLQGTYGFKRFLRDGYGTMVEDTTRQYYEQGETKEFENIESEWPLFFIYMILDGIFKGNDEQIKKYRHLLHPRLKVDRHGNAVVPKFFYVPTLCIDAERREPGSQKRLPSDEGDADNLFLHGQALYIMAELLVDGLLHINELDPIRRYLPSYNRPRKTGRYSAFQGKAAGTASDLVVQVVLIAESMRLQAMMATYGIHTQTPHEVEPVQIWSPSQLVKVYENLGVSKKLGLKGRPPRPIGALGTSKLYRICGQTVICFPLIFEVSDFYLSHDMALLIDDIKNELHFVGKYWRMSGRPTVCILIREEHMRDVHFKEMLDLLAMLKKGDCDGLKIRTGRLQNLISSSCIEHLDFLHLLGDDLPAVEAFQQLEHASIGYQSLTDIPKAIVYNEPTYDFKEFQNRSSRDILEALSQTDTLHGQSQLLGILYFREGPQFWTENGTVKERLEKLTRQAGALRHWSVVRYCSSVLRKLVDSISPNITSILVCGKQITVGVFGHEEVVIDKPLTPKEVEEMIYSKCQAHDIYQAVLQQEIVLYVGRLIATAPHLFHGILKIRIGWVLQAMILHMKFLSSSPPPLESLSPSELRKVLYRVLTLSDNGSNTRMQDIGLNQKKFSRESFKLSIHQRRQIEGALCRVPKNFYDRVWDIMTRTSEGIIVEGHHLPQQPTLTEMTVYDLKFATEVEMFLSRVALPEYRQILVELIMVVYLILERNPELSFNATIDMNKLVEEAFILFQRDNGGDHEGDMTQFFDSPTTITASYLARAVMTHLLRCSPGQTYSQDLCLLQ</sequence>
<keyword evidence="3 6" id="KW-0321">Glycogen metabolism</keyword>
<comment type="pathway">
    <text evidence="1 6">Glycan biosynthesis; glycogen metabolism.</text>
</comment>
<dbReference type="EMBL" id="JAFNEN010000084">
    <property type="protein sequence ID" value="KAG8195565.1"/>
    <property type="molecule type" value="Genomic_DNA"/>
</dbReference>
<dbReference type="InterPro" id="IPR011613">
    <property type="entry name" value="GH15-like"/>
</dbReference>
<keyword evidence="5 6" id="KW-0119">Carbohydrate metabolism</keyword>
<dbReference type="Gene3D" id="1.50.10.10">
    <property type="match status" value="1"/>
</dbReference>
<comment type="subcellular location">
    <subcellularLocation>
        <location evidence="6">Cell membrane</location>
        <topology evidence="6">Lipid-anchor</topology>
        <orientation evidence="6">Cytoplasmic side</orientation>
    </subcellularLocation>
</comment>
<accession>A0AAV6VFX6</accession>
<keyword evidence="6" id="KW-0636">Prenylation</keyword>
<name>A0AAV6VFX6_9ARAC</name>
<dbReference type="InterPro" id="IPR045583">
    <property type="entry name" value="KPBA/B_C"/>
</dbReference>
<comment type="caution">
    <text evidence="10">The sequence shown here is derived from an EMBL/GenBank/DDBJ whole genome shotgun (WGS) entry which is preliminary data.</text>
</comment>
<evidence type="ECO:0000256" key="4">
    <source>
        <dbReference type="ARBA" id="ARBA00022860"/>
    </source>
</evidence>
<dbReference type="GO" id="GO:0005886">
    <property type="term" value="C:plasma membrane"/>
    <property type="evidence" value="ECO:0007669"/>
    <property type="project" value="UniProtKB-SubCell"/>
</dbReference>
<dbReference type="PANTHER" id="PTHR10749:SF8">
    <property type="entry name" value="PHOSPHORYLASE B KINASE REGULATORY SUBUNIT BETA"/>
    <property type="match status" value="1"/>
</dbReference>
<evidence type="ECO:0000256" key="1">
    <source>
        <dbReference type="ARBA" id="ARBA00005131"/>
    </source>
</evidence>
<keyword evidence="6" id="KW-0472">Membrane</keyword>
<keyword evidence="6" id="KW-0449">Lipoprotein</keyword>
<evidence type="ECO:0000256" key="3">
    <source>
        <dbReference type="ARBA" id="ARBA00022600"/>
    </source>
</evidence>
<evidence type="ECO:0000259" key="9">
    <source>
        <dbReference type="Pfam" id="PF19292"/>
    </source>
</evidence>
<feature type="domain" description="Phosphorylase b kinase regulatory subunit alpha/beta C-terminal" evidence="9">
    <location>
        <begin position="948"/>
        <end position="1063"/>
    </location>
</feature>
<evidence type="ECO:0000256" key="6">
    <source>
        <dbReference type="RuleBase" id="RU364123"/>
    </source>
</evidence>
<comment type="similarity">
    <text evidence="2 6">Belongs to the phosphorylase b kinase regulatory chain family.</text>
</comment>
<dbReference type="InterPro" id="IPR008928">
    <property type="entry name" value="6-hairpin_glycosidase_sf"/>
</dbReference>
<dbReference type="Pfam" id="PF00723">
    <property type="entry name" value="Glyco_hydro_15"/>
    <property type="match status" value="1"/>
</dbReference>
<organism evidence="10 11">
    <name type="scientific">Oedothorax gibbosus</name>
    <dbReference type="NCBI Taxonomy" id="931172"/>
    <lineage>
        <taxon>Eukaryota</taxon>
        <taxon>Metazoa</taxon>
        <taxon>Ecdysozoa</taxon>
        <taxon>Arthropoda</taxon>
        <taxon>Chelicerata</taxon>
        <taxon>Arachnida</taxon>
        <taxon>Araneae</taxon>
        <taxon>Araneomorphae</taxon>
        <taxon>Entelegynae</taxon>
        <taxon>Araneoidea</taxon>
        <taxon>Linyphiidae</taxon>
        <taxon>Erigoninae</taxon>
        <taxon>Oedothorax</taxon>
    </lineage>
</organism>
<dbReference type="InterPro" id="IPR012341">
    <property type="entry name" value="6hp_glycosidase-like_sf"/>
</dbReference>
<feature type="domain" description="GH15-like" evidence="8">
    <location>
        <begin position="54"/>
        <end position="888"/>
    </location>
</feature>
<evidence type="ECO:0000313" key="11">
    <source>
        <dbReference type="Proteomes" id="UP000827092"/>
    </source>
</evidence>
<gene>
    <name evidence="10" type="ORF">JTE90_002191</name>
</gene>
<keyword evidence="6" id="KW-1003">Cell membrane</keyword>
<dbReference type="GO" id="GO:0005516">
    <property type="term" value="F:calmodulin binding"/>
    <property type="evidence" value="ECO:0007669"/>
    <property type="project" value="UniProtKB-KW"/>
</dbReference>
<keyword evidence="11" id="KW-1185">Reference proteome</keyword>
<dbReference type="Pfam" id="PF19292">
    <property type="entry name" value="KPBB_C"/>
    <property type="match status" value="1"/>
</dbReference>
<evidence type="ECO:0000259" key="8">
    <source>
        <dbReference type="Pfam" id="PF00723"/>
    </source>
</evidence>
<evidence type="ECO:0000313" key="10">
    <source>
        <dbReference type="EMBL" id="KAG8195565.1"/>
    </source>
</evidence>
<dbReference type="GO" id="GO:0005977">
    <property type="term" value="P:glycogen metabolic process"/>
    <property type="evidence" value="ECO:0007669"/>
    <property type="project" value="UniProtKB-KW"/>
</dbReference>